<reference evidence="1 2" key="1">
    <citation type="submission" date="2019-05" db="EMBL/GenBank/DDBJ databases">
        <title>Another draft genome of Portunus trituberculatus and its Hox gene families provides insights of decapod evolution.</title>
        <authorList>
            <person name="Jeong J.-H."/>
            <person name="Song I."/>
            <person name="Kim S."/>
            <person name="Choi T."/>
            <person name="Kim D."/>
            <person name="Ryu S."/>
            <person name="Kim W."/>
        </authorList>
    </citation>
    <scope>NUCLEOTIDE SEQUENCE [LARGE SCALE GENOMIC DNA]</scope>
    <source>
        <tissue evidence="1">Muscle</tissue>
    </source>
</reference>
<evidence type="ECO:0000313" key="2">
    <source>
        <dbReference type="Proteomes" id="UP000324222"/>
    </source>
</evidence>
<keyword evidence="2" id="KW-1185">Reference proteome</keyword>
<protein>
    <submittedName>
        <fullName evidence="1">Uncharacterized protein</fullName>
    </submittedName>
</protein>
<dbReference type="Proteomes" id="UP000324222">
    <property type="component" value="Unassembled WGS sequence"/>
</dbReference>
<sequence>MKPFPTTCITTTTVITAVINIYIHYYYHHHLHIHVTTPFITRTTFTITAVFHMIHYRYYNHHHHLHLFLPHHVHHYHHHHHKYSSHAQFHHVIPPVTQSVTQEVQECAIITQHIWFQVSSHKDRKRKATFTRTVFAGPAHAARHCQLTIMLLCRAAPVTSLRSDRESGSPGLLISPDMGRRFFGSVCLVMTHRL</sequence>
<proteinExistence type="predicted"/>
<dbReference type="EMBL" id="VSRR010003477">
    <property type="protein sequence ID" value="MPC36296.1"/>
    <property type="molecule type" value="Genomic_DNA"/>
</dbReference>
<gene>
    <name evidence="1" type="ORF">E2C01_029750</name>
</gene>
<organism evidence="1 2">
    <name type="scientific">Portunus trituberculatus</name>
    <name type="common">Swimming crab</name>
    <name type="synonym">Neptunus trituberculatus</name>
    <dbReference type="NCBI Taxonomy" id="210409"/>
    <lineage>
        <taxon>Eukaryota</taxon>
        <taxon>Metazoa</taxon>
        <taxon>Ecdysozoa</taxon>
        <taxon>Arthropoda</taxon>
        <taxon>Crustacea</taxon>
        <taxon>Multicrustacea</taxon>
        <taxon>Malacostraca</taxon>
        <taxon>Eumalacostraca</taxon>
        <taxon>Eucarida</taxon>
        <taxon>Decapoda</taxon>
        <taxon>Pleocyemata</taxon>
        <taxon>Brachyura</taxon>
        <taxon>Eubrachyura</taxon>
        <taxon>Portunoidea</taxon>
        <taxon>Portunidae</taxon>
        <taxon>Portuninae</taxon>
        <taxon>Portunus</taxon>
    </lineage>
</organism>
<dbReference type="AlphaFoldDB" id="A0A5B7ET26"/>
<name>A0A5B7ET26_PORTR</name>
<comment type="caution">
    <text evidence="1">The sequence shown here is derived from an EMBL/GenBank/DDBJ whole genome shotgun (WGS) entry which is preliminary data.</text>
</comment>
<accession>A0A5B7ET26</accession>
<evidence type="ECO:0000313" key="1">
    <source>
        <dbReference type="EMBL" id="MPC36296.1"/>
    </source>
</evidence>